<dbReference type="PANTHER" id="PTHR11360:SF317">
    <property type="entry name" value="MAJOR FACILITATOR SUPERFAMILY (MFS) PROFILE DOMAIN-CONTAINING PROTEIN-RELATED"/>
    <property type="match status" value="1"/>
</dbReference>
<evidence type="ECO:0000256" key="3">
    <source>
        <dbReference type="ARBA" id="ARBA00022692"/>
    </source>
</evidence>
<dbReference type="Proteomes" id="UP000732377">
    <property type="component" value="Unassembled WGS sequence"/>
</dbReference>
<dbReference type="SUPFAM" id="SSF103473">
    <property type="entry name" value="MFS general substrate transporter"/>
    <property type="match status" value="1"/>
</dbReference>
<feature type="transmembrane region" description="Helical" evidence="6">
    <location>
        <begin position="255"/>
        <end position="273"/>
    </location>
</feature>
<sequence>MNKEINRWAVLWGSVGVLLCTGSIYAFSVFAKPLSEAHDWTLGQIMMAFTINAAISPIPTILGGIVADRGYAKISILVGGLLFGFGFLLTGFATTPSMLYLCYGILAGFGQGIAYSGCLSNTMRLFPDKKGLASGLITAGMGGATIIAAPVANYLIENYGVLSAFKFMGTAYVIITIVCSLFIKVAPANYVPKGWTPPASGSKASVNVPWTGMIRTFRFYVILSMLAIGAFSGLMIASNAAVIGQSMFGVTATAAAFYVSIYSLCNCLGRALWGFVSDKIGRSNTLMIIYAVIAIAMFALTSLESIAGFVVGIVGLGLCFGGIMGVFPSIVMENYGPAHQGVNYGITFIGYSTAAFFAPRIAANIAEANDGDFTKAFYIAIGLAITGLAINFVYKTLEKNSYKTKRN</sequence>
<feature type="transmembrane region" description="Helical" evidence="6">
    <location>
        <begin position="285"/>
        <end position="303"/>
    </location>
</feature>
<feature type="transmembrane region" description="Helical" evidence="6">
    <location>
        <begin position="219"/>
        <end position="243"/>
    </location>
</feature>
<evidence type="ECO:0000313" key="9">
    <source>
        <dbReference type="Proteomes" id="UP000732377"/>
    </source>
</evidence>
<feature type="transmembrane region" description="Helical" evidence="6">
    <location>
        <begin position="164"/>
        <end position="183"/>
    </location>
</feature>
<gene>
    <name evidence="8" type="ORF">CWE10_07415</name>
</gene>
<accession>A0A953IB00</accession>
<evidence type="ECO:0000259" key="7">
    <source>
        <dbReference type="PROSITE" id="PS50850"/>
    </source>
</evidence>
<dbReference type="AlphaFoldDB" id="A0A953IB00"/>
<dbReference type="EMBL" id="PIUK01000054">
    <property type="protein sequence ID" value="MBY6276039.1"/>
    <property type="molecule type" value="Genomic_DNA"/>
</dbReference>
<evidence type="ECO:0000256" key="2">
    <source>
        <dbReference type="ARBA" id="ARBA00022448"/>
    </source>
</evidence>
<dbReference type="InterPro" id="IPR011701">
    <property type="entry name" value="MFS"/>
</dbReference>
<keyword evidence="2" id="KW-0813">Transport</keyword>
<dbReference type="PROSITE" id="PS50850">
    <property type="entry name" value="MFS"/>
    <property type="match status" value="1"/>
</dbReference>
<feature type="transmembrane region" description="Helical" evidence="6">
    <location>
        <begin position="375"/>
        <end position="394"/>
    </location>
</feature>
<reference evidence="8" key="1">
    <citation type="submission" date="2017-11" db="EMBL/GenBank/DDBJ databases">
        <title>Three new genomes from thermophilic consortium.</title>
        <authorList>
            <person name="Quaggio R."/>
            <person name="Amgarten D."/>
            <person name="Setubal J.C."/>
        </authorList>
    </citation>
    <scope>NUCLEOTIDE SEQUENCE</scope>
    <source>
        <strain evidence="8">ZCTH01-B2</strain>
    </source>
</reference>
<comment type="caution">
    <text evidence="8">The sequence shown here is derived from an EMBL/GenBank/DDBJ whole genome shotgun (WGS) entry which is preliminary data.</text>
</comment>
<protein>
    <submittedName>
        <fullName evidence="8">MFS transporter</fullName>
    </submittedName>
</protein>
<evidence type="ECO:0000256" key="6">
    <source>
        <dbReference type="SAM" id="Phobius"/>
    </source>
</evidence>
<organism evidence="8 9">
    <name type="scientific">Symbiobacterium thermophilum</name>
    <dbReference type="NCBI Taxonomy" id="2734"/>
    <lineage>
        <taxon>Bacteria</taxon>
        <taxon>Bacillati</taxon>
        <taxon>Bacillota</taxon>
        <taxon>Clostridia</taxon>
        <taxon>Eubacteriales</taxon>
        <taxon>Symbiobacteriaceae</taxon>
        <taxon>Symbiobacterium</taxon>
    </lineage>
</organism>
<dbReference type="InterPro" id="IPR036259">
    <property type="entry name" value="MFS_trans_sf"/>
</dbReference>
<evidence type="ECO:0000256" key="4">
    <source>
        <dbReference type="ARBA" id="ARBA00022989"/>
    </source>
</evidence>
<feature type="transmembrane region" description="Helical" evidence="6">
    <location>
        <begin position="131"/>
        <end position="152"/>
    </location>
</feature>
<dbReference type="Pfam" id="PF07690">
    <property type="entry name" value="MFS_1"/>
    <property type="match status" value="1"/>
</dbReference>
<dbReference type="PANTHER" id="PTHR11360">
    <property type="entry name" value="MONOCARBOXYLATE TRANSPORTER"/>
    <property type="match status" value="1"/>
</dbReference>
<proteinExistence type="predicted"/>
<evidence type="ECO:0000256" key="1">
    <source>
        <dbReference type="ARBA" id="ARBA00004651"/>
    </source>
</evidence>
<feature type="transmembrane region" description="Helical" evidence="6">
    <location>
        <begin position="42"/>
        <end position="67"/>
    </location>
</feature>
<dbReference type="GO" id="GO:0022857">
    <property type="term" value="F:transmembrane transporter activity"/>
    <property type="evidence" value="ECO:0007669"/>
    <property type="project" value="InterPro"/>
</dbReference>
<feature type="transmembrane region" description="Helical" evidence="6">
    <location>
        <begin position="342"/>
        <end position="363"/>
    </location>
</feature>
<dbReference type="InterPro" id="IPR020846">
    <property type="entry name" value="MFS_dom"/>
</dbReference>
<dbReference type="GO" id="GO:0005886">
    <property type="term" value="C:plasma membrane"/>
    <property type="evidence" value="ECO:0007669"/>
    <property type="project" value="UniProtKB-SubCell"/>
</dbReference>
<dbReference type="InterPro" id="IPR050327">
    <property type="entry name" value="Proton-linked_MCT"/>
</dbReference>
<comment type="subcellular location">
    <subcellularLocation>
        <location evidence="1">Cell membrane</location>
        <topology evidence="1">Multi-pass membrane protein</topology>
    </subcellularLocation>
</comment>
<dbReference type="Gene3D" id="1.20.1250.20">
    <property type="entry name" value="MFS general substrate transporter like domains"/>
    <property type="match status" value="2"/>
</dbReference>
<feature type="transmembrane region" description="Helical" evidence="6">
    <location>
        <begin position="98"/>
        <end position="119"/>
    </location>
</feature>
<dbReference type="CDD" id="cd17353">
    <property type="entry name" value="MFS_OFA_like"/>
    <property type="match status" value="1"/>
</dbReference>
<keyword evidence="3 6" id="KW-0812">Transmembrane</keyword>
<dbReference type="RefSeq" id="WP_273378967.1">
    <property type="nucleotide sequence ID" value="NZ_PIUK01000054.1"/>
</dbReference>
<name>A0A953IB00_SYMTR</name>
<feature type="transmembrane region" description="Helical" evidence="6">
    <location>
        <begin position="309"/>
        <end position="330"/>
    </location>
</feature>
<keyword evidence="5 6" id="KW-0472">Membrane</keyword>
<keyword evidence="4 6" id="KW-1133">Transmembrane helix</keyword>
<feature type="domain" description="Major facilitator superfamily (MFS) profile" evidence="7">
    <location>
        <begin position="9"/>
        <end position="399"/>
    </location>
</feature>
<evidence type="ECO:0000256" key="5">
    <source>
        <dbReference type="ARBA" id="ARBA00023136"/>
    </source>
</evidence>
<evidence type="ECO:0000313" key="8">
    <source>
        <dbReference type="EMBL" id="MBY6276039.1"/>
    </source>
</evidence>
<feature type="transmembrane region" description="Helical" evidence="6">
    <location>
        <begin position="74"/>
        <end position="92"/>
    </location>
</feature>